<sequence>MNFLLCIFKGVYVIKLIQRFFKLESAGGILLLFSAVVAMLLANSPLSNQYNDFLNLPVSLQIGSFSINKTLIHWINDGFMAVFFVLVGMEVKKELFEGALSTYQQAIFPAIAAIGGMVIPAVVYWFIAKQDPSLANGWAIPMATDIAFALGIMALLSKQVPLPLKIFLLALAIIDDLGAIVVIALFFSHGLSVQALIFSAMAIIALILLNRFKVSALCAYMVVGAILWASVLKSGVHATLAGVIIGFSIPLKGKKGERPLDDFEHILASWSSFVILPLFAFANAGVSFAGIDVNMISSPLLLAIASGLIIGKPVGIFGFSYISVKLGLAKLPDGINFKQIFAVAVLCGIGFTMSMFLASLAFDANAGESVNTLSRLGILLGSTVSAILGYLFLKQTTKLS</sequence>
<feature type="transmembrane region" description="Helical" evidence="7">
    <location>
        <begin position="340"/>
        <end position="362"/>
    </location>
</feature>
<keyword evidence="3 7" id="KW-0812">Transmembrane</keyword>
<dbReference type="HAMAP" id="MF_01844">
    <property type="entry name" value="NhaA"/>
    <property type="match status" value="1"/>
</dbReference>
<keyword evidence="6 7" id="KW-0739">Sodium transport</keyword>
<dbReference type="Proteomes" id="UP000003185">
    <property type="component" value="Unassembled WGS sequence"/>
</dbReference>
<feature type="transmembrane region" description="Helical" evidence="7">
    <location>
        <begin position="300"/>
        <end position="328"/>
    </location>
</feature>
<feature type="transmembrane region" description="Helical" evidence="7">
    <location>
        <begin position="106"/>
        <end position="126"/>
    </location>
</feature>
<gene>
    <name evidence="7" type="primary">nhaA</name>
    <name evidence="9" type="ORF">CGSHi3655_01599</name>
    <name evidence="8" type="ORF">KRLU3655_LOCUS863</name>
</gene>
<dbReference type="NCBIfam" id="NF007111">
    <property type="entry name" value="PRK09560.1"/>
    <property type="match status" value="1"/>
</dbReference>
<accession>A0A0H3PDI7</accession>
<evidence type="ECO:0000256" key="7">
    <source>
        <dbReference type="HAMAP-Rule" id="MF_01844"/>
    </source>
</evidence>
<dbReference type="GO" id="GO:0005886">
    <property type="term" value="C:plasma membrane"/>
    <property type="evidence" value="ECO:0007669"/>
    <property type="project" value="UniProtKB-SubCell"/>
</dbReference>
<comment type="subcellular location">
    <subcellularLocation>
        <location evidence="1">Cell inner membrane</location>
        <topology evidence="1">Multi-pass membrane protein</topology>
    </subcellularLocation>
    <subcellularLocation>
        <location evidence="7">Cell membrane</location>
        <topology evidence="7">Multi-pass membrane protein</topology>
    </subcellularLocation>
</comment>
<feature type="transmembrane region" description="Helical" evidence="7">
    <location>
        <begin position="265"/>
        <end position="288"/>
    </location>
</feature>
<keyword evidence="7" id="KW-0813">Transport</keyword>
<keyword evidence="4 7" id="KW-1133">Transmembrane helix</keyword>
<evidence type="ECO:0000256" key="3">
    <source>
        <dbReference type="ARBA" id="ARBA00022692"/>
    </source>
</evidence>
<feature type="transmembrane region" description="Helical" evidence="7">
    <location>
        <begin position="138"/>
        <end position="156"/>
    </location>
</feature>
<dbReference type="EMBL" id="AAZF01000002">
    <property type="protein sequence ID" value="EDJ93215.1"/>
    <property type="molecule type" value="Genomic_DNA"/>
</dbReference>
<name>A0A0H3PDI7_HAEI3</name>
<dbReference type="GO" id="GO:0015385">
    <property type="term" value="F:sodium:proton antiporter activity"/>
    <property type="evidence" value="ECO:0007669"/>
    <property type="project" value="UniProtKB-UniRule"/>
</dbReference>
<evidence type="ECO:0000256" key="1">
    <source>
        <dbReference type="ARBA" id="ARBA00004429"/>
    </source>
</evidence>
<feature type="transmembrane region" description="Helical" evidence="7">
    <location>
        <begin position="21"/>
        <end position="42"/>
    </location>
</feature>
<feature type="transmembrane region" description="Helical" evidence="7">
    <location>
        <begin position="236"/>
        <end position="253"/>
    </location>
</feature>
<dbReference type="Pfam" id="PF06965">
    <property type="entry name" value="Na_H_antiport_1"/>
    <property type="match status" value="1"/>
</dbReference>
<comment type="similarity">
    <text evidence="7">Belongs to the NhaA Na(+)/H(+) (TC 2.A.33) antiporter family.</text>
</comment>
<evidence type="ECO:0000313" key="10">
    <source>
        <dbReference type="Proteomes" id="UP000003185"/>
    </source>
</evidence>
<keyword evidence="7" id="KW-0406">Ion transport</keyword>
<evidence type="ECO:0000313" key="8">
    <source>
        <dbReference type="EMBL" id="CAH0450787.1"/>
    </source>
</evidence>
<dbReference type="PANTHER" id="PTHR30341:SF0">
    <property type="entry name" value="NA(+)_H(+) ANTIPORTER NHAA"/>
    <property type="match status" value="1"/>
</dbReference>
<reference evidence="9 10" key="1">
    <citation type="journal article" date="2007" name="Genome Biol.">
        <title>Characterization and modeling of the Haemophilus influenzae core and supragenomes based on the complete genomic sequences of Rd and 12 clinical nontypeable strains.</title>
        <authorList>
            <person name="Hogg J.S."/>
            <person name="Hu F.Z."/>
            <person name="Janto B."/>
            <person name="Boissy R."/>
            <person name="Hayes J."/>
            <person name="Keefe R."/>
            <person name="Post J.C."/>
            <person name="Ehrlich G.D."/>
        </authorList>
    </citation>
    <scope>NUCLEOTIDE SEQUENCE [LARGE SCALE GENOMIC DNA]</scope>
    <source>
        <strain evidence="9">3655</strain>
        <strain evidence="10">NTHi 3655</strain>
    </source>
</reference>
<keyword evidence="7" id="KW-0915">Sodium</keyword>
<keyword evidence="5 7" id="KW-0472">Membrane</keyword>
<dbReference type="AlphaFoldDB" id="A0A0H3PDI7"/>
<dbReference type="PANTHER" id="PTHR30341">
    <property type="entry name" value="SODIUM ION/PROTON ANTIPORTER NHAA-RELATED"/>
    <property type="match status" value="1"/>
</dbReference>
<dbReference type="NCBIfam" id="NF007112">
    <property type="entry name" value="PRK09561.1"/>
    <property type="match status" value="1"/>
</dbReference>
<dbReference type="InterPro" id="IPR004670">
    <property type="entry name" value="NhaA"/>
</dbReference>
<keyword evidence="2 7" id="KW-1003">Cell membrane</keyword>
<evidence type="ECO:0000256" key="4">
    <source>
        <dbReference type="ARBA" id="ARBA00022989"/>
    </source>
</evidence>
<protein>
    <recommendedName>
        <fullName evidence="7">Na(+)/H(+) antiporter NhaA</fullName>
    </recommendedName>
    <alternativeName>
        <fullName evidence="7">Sodium/proton antiporter NhaA</fullName>
    </alternativeName>
</protein>
<comment type="function">
    <text evidence="7">Na(+)/H(+) antiporter that extrudes sodium in exchange for external protons.</text>
</comment>
<dbReference type="GO" id="GO:0006885">
    <property type="term" value="P:regulation of pH"/>
    <property type="evidence" value="ECO:0007669"/>
    <property type="project" value="UniProtKB-UniRule"/>
</dbReference>
<evidence type="ECO:0000256" key="2">
    <source>
        <dbReference type="ARBA" id="ARBA00022475"/>
    </source>
</evidence>
<organism evidence="9 10">
    <name type="scientific">Haemophilus influenzae (strain NTHi 3655)</name>
    <dbReference type="NCBI Taxonomy" id="375177"/>
    <lineage>
        <taxon>Bacteria</taxon>
        <taxon>Pseudomonadati</taxon>
        <taxon>Pseudomonadota</taxon>
        <taxon>Gammaproteobacteria</taxon>
        <taxon>Pasteurellales</taxon>
        <taxon>Pasteurellaceae</taxon>
        <taxon>Haemophilus</taxon>
    </lineage>
</organism>
<feature type="transmembrane region" description="Helical" evidence="7">
    <location>
        <begin position="168"/>
        <end position="187"/>
    </location>
</feature>
<reference evidence="11" key="2">
    <citation type="submission" date="2021-11" db="EMBL/GenBank/DDBJ databases">
        <authorList>
            <person name="Riesbeck K."/>
        </authorList>
    </citation>
    <scope>NUCLEOTIDE SEQUENCE [LARGE SCALE GENOMIC DNA]</scope>
</reference>
<evidence type="ECO:0000313" key="9">
    <source>
        <dbReference type="EMBL" id="EDJ93215.1"/>
    </source>
</evidence>
<proteinExistence type="inferred from homology"/>
<dbReference type="EMBL" id="OV040719">
    <property type="protein sequence ID" value="CAH0450787.1"/>
    <property type="molecule type" value="Genomic_DNA"/>
</dbReference>
<feature type="transmembrane region" description="Helical" evidence="7">
    <location>
        <begin position="193"/>
        <end position="209"/>
    </location>
</feature>
<dbReference type="RefSeq" id="WP_005656141.1">
    <property type="nucleotide sequence ID" value="NZ_AAZF01000002.1"/>
</dbReference>
<comment type="catalytic activity">
    <reaction evidence="7">
        <text>Na(+)(in) + 2 H(+)(out) = Na(+)(out) + 2 H(+)(in)</text>
        <dbReference type="Rhea" id="RHEA:29251"/>
        <dbReference type="ChEBI" id="CHEBI:15378"/>
        <dbReference type="ChEBI" id="CHEBI:29101"/>
    </reaction>
</comment>
<evidence type="ECO:0000313" key="11">
    <source>
        <dbReference type="Proteomes" id="UP000837958"/>
    </source>
</evidence>
<feature type="transmembrane region" description="Helical" evidence="7">
    <location>
        <begin position="374"/>
        <end position="393"/>
    </location>
</feature>
<reference evidence="8" key="3">
    <citation type="submission" date="2024-01" db="EMBL/GenBank/DDBJ databases">
        <authorList>
            <person name="Riesbeck K."/>
        </authorList>
    </citation>
    <scope>NUCLEOTIDE SEQUENCE</scope>
    <source>
        <strain evidence="8">3655</strain>
    </source>
</reference>
<keyword evidence="7" id="KW-0050">Antiport</keyword>
<dbReference type="Proteomes" id="UP000837958">
    <property type="component" value="Chromosome"/>
</dbReference>
<dbReference type="NCBIfam" id="TIGR00773">
    <property type="entry name" value="NhaA"/>
    <property type="match status" value="1"/>
</dbReference>
<dbReference type="Gene3D" id="1.20.1530.10">
    <property type="entry name" value="Na+/H+ antiporter like domain"/>
    <property type="match status" value="1"/>
</dbReference>
<evidence type="ECO:0000256" key="5">
    <source>
        <dbReference type="ARBA" id="ARBA00023136"/>
    </source>
</evidence>
<evidence type="ECO:0000256" key="6">
    <source>
        <dbReference type="ARBA" id="ARBA00023201"/>
    </source>
</evidence>
<dbReference type="InterPro" id="IPR023171">
    <property type="entry name" value="Na/H_antiporter_dom_sf"/>
</dbReference>